<comment type="caution">
    <text evidence="4">The sequence shown here is derived from an EMBL/GenBank/DDBJ whole genome shotgun (WGS) entry which is preliminary data.</text>
</comment>
<keyword evidence="2" id="KW-1133">Transmembrane helix</keyword>
<gene>
    <name evidence="4" type="ORF">G9C98_005819</name>
</gene>
<feature type="non-terminal residue" evidence="4">
    <location>
        <position position="1"/>
    </location>
</feature>
<protein>
    <recommendedName>
        <fullName evidence="3">TGF-beta propeptide domain-containing protein</fullName>
    </recommendedName>
</protein>
<reference evidence="4" key="1">
    <citation type="submission" date="2020-03" db="EMBL/GenBank/DDBJ databases">
        <authorList>
            <person name="Chebbi M.A."/>
            <person name="Drezen J.M."/>
        </authorList>
    </citation>
    <scope>NUCLEOTIDE SEQUENCE</scope>
    <source>
        <tissue evidence="4">Whole body</tissue>
    </source>
</reference>
<name>A0A8J5V9P5_9HYME</name>
<dbReference type="AlphaFoldDB" id="A0A8J5V9P5"/>
<feature type="transmembrane region" description="Helical" evidence="2">
    <location>
        <begin position="192"/>
        <end position="219"/>
    </location>
</feature>
<feature type="domain" description="TGF-beta propeptide" evidence="3">
    <location>
        <begin position="91"/>
        <end position="126"/>
    </location>
</feature>
<dbReference type="EMBL" id="JAAOIC020000047">
    <property type="protein sequence ID" value="KAG8037608.1"/>
    <property type="molecule type" value="Genomic_DNA"/>
</dbReference>
<feature type="region of interest" description="Disordered" evidence="1">
    <location>
        <begin position="15"/>
        <end position="42"/>
    </location>
</feature>
<proteinExistence type="predicted"/>
<evidence type="ECO:0000313" key="5">
    <source>
        <dbReference type="Proteomes" id="UP000729913"/>
    </source>
</evidence>
<dbReference type="Pfam" id="PF00688">
    <property type="entry name" value="TGFb_propeptide"/>
    <property type="match status" value="2"/>
</dbReference>
<accession>A0A8J5V9P5</accession>
<dbReference type="OrthoDB" id="5987191at2759"/>
<evidence type="ECO:0000256" key="1">
    <source>
        <dbReference type="SAM" id="MobiDB-lite"/>
    </source>
</evidence>
<dbReference type="InterPro" id="IPR001111">
    <property type="entry name" value="TGF-b_propeptide"/>
</dbReference>
<sequence length="222" mass="25557">SIITITRLKIAVKGVNTTESEEDSEEDSEEEEEEEEEEVEESVKSFFCDNKRKSNLSSCSLWLAVIVLTVTISEHVVPVGSSRISGLYVDNGQDQTVVHRVLTKREKRDVEHEILNLLGLPDRPRSVIDHHVPGVRHERGKRLWFDVSEVPPGEHIIGAELRLYRTMEIKHRRNRGSLMVTVYRVIRADEGYAYLTLLFNISITLFLTLYFQLLPLCIFSKH</sequence>
<dbReference type="Proteomes" id="UP000729913">
    <property type="component" value="Unassembled WGS sequence"/>
</dbReference>
<keyword evidence="2" id="KW-0812">Transmembrane</keyword>
<feature type="compositionally biased region" description="Acidic residues" evidence="1">
    <location>
        <begin position="19"/>
        <end position="40"/>
    </location>
</feature>
<feature type="domain" description="TGF-beta propeptide" evidence="3">
    <location>
        <begin position="129"/>
        <end position="197"/>
    </location>
</feature>
<organism evidence="4 5">
    <name type="scientific">Cotesia typhae</name>
    <dbReference type="NCBI Taxonomy" id="2053667"/>
    <lineage>
        <taxon>Eukaryota</taxon>
        <taxon>Metazoa</taxon>
        <taxon>Ecdysozoa</taxon>
        <taxon>Arthropoda</taxon>
        <taxon>Hexapoda</taxon>
        <taxon>Insecta</taxon>
        <taxon>Pterygota</taxon>
        <taxon>Neoptera</taxon>
        <taxon>Endopterygota</taxon>
        <taxon>Hymenoptera</taxon>
        <taxon>Apocrita</taxon>
        <taxon>Ichneumonoidea</taxon>
        <taxon>Braconidae</taxon>
        <taxon>Microgastrinae</taxon>
        <taxon>Cotesia</taxon>
    </lineage>
</organism>
<evidence type="ECO:0000259" key="3">
    <source>
        <dbReference type="Pfam" id="PF00688"/>
    </source>
</evidence>
<reference evidence="4" key="2">
    <citation type="submission" date="2021-04" db="EMBL/GenBank/DDBJ databases">
        <title>Genome-wide patterns of bracovirus chromosomal integration into multiple host tissues during parasitism.</title>
        <authorList>
            <person name="Chebbi M.A.C."/>
        </authorList>
    </citation>
    <scope>NUCLEOTIDE SEQUENCE</scope>
    <source>
        <tissue evidence="4">Whole body</tissue>
    </source>
</reference>
<keyword evidence="2" id="KW-0472">Membrane</keyword>
<keyword evidence="5" id="KW-1185">Reference proteome</keyword>
<evidence type="ECO:0000313" key="4">
    <source>
        <dbReference type="EMBL" id="KAG8037608.1"/>
    </source>
</evidence>
<evidence type="ECO:0000256" key="2">
    <source>
        <dbReference type="SAM" id="Phobius"/>
    </source>
</evidence>